<dbReference type="InterPro" id="IPR029058">
    <property type="entry name" value="AB_hydrolase_fold"/>
</dbReference>
<accession>A0A0D7B430</accession>
<evidence type="ECO:0000259" key="1">
    <source>
        <dbReference type="Pfam" id="PF01738"/>
    </source>
</evidence>
<proteinExistence type="predicted"/>
<dbReference type="STRING" id="1314674.A0A0D7B430"/>
<reference evidence="2 3" key="1">
    <citation type="journal article" date="2015" name="Fungal Genet. Biol.">
        <title>Evolution of novel wood decay mechanisms in Agaricales revealed by the genome sequences of Fistulina hepatica and Cylindrobasidium torrendii.</title>
        <authorList>
            <person name="Floudas D."/>
            <person name="Held B.W."/>
            <person name="Riley R."/>
            <person name="Nagy L.G."/>
            <person name="Koehler G."/>
            <person name="Ransdell A.S."/>
            <person name="Younus H."/>
            <person name="Chow J."/>
            <person name="Chiniquy J."/>
            <person name="Lipzen A."/>
            <person name="Tritt A."/>
            <person name="Sun H."/>
            <person name="Haridas S."/>
            <person name="LaButti K."/>
            <person name="Ohm R.A."/>
            <person name="Kues U."/>
            <person name="Blanchette R.A."/>
            <person name="Grigoriev I.V."/>
            <person name="Minto R.E."/>
            <person name="Hibbett D.S."/>
        </authorList>
    </citation>
    <scope>NUCLEOTIDE SEQUENCE [LARGE SCALE GENOMIC DNA]</scope>
    <source>
        <strain evidence="2 3">FP15055 ss-10</strain>
    </source>
</reference>
<dbReference type="PANTHER" id="PTHR17630">
    <property type="entry name" value="DIENELACTONE HYDROLASE"/>
    <property type="match status" value="1"/>
</dbReference>
<gene>
    <name evidence="2" type="ORF">CYLTODRAFT_424737</name>
</gene>
<organism evidence="2 3">
    <name type="scientific">Cylindrobasidium torrendii FP15055 ss-10</name>
    <dbReference type="NCBI Taxonomy" id="1314674"/>
    <lineage>
        <taxon>Eukaryota</taxon>
        <taxon>Fungi</taxon>
        <taxon>Dikarya</taxon>
        <taxon>Basidiomycota</taxon>
        <taxon>Agaricomycotina</taxon>
        <taxon>Agaricomycetes</taxon>
        <taxon>Agaricomycetidae</taxon>
        <taxon>Agaricales</taxon>
        <taxon>Marasmiineae</taxon>
        <taxon>Physalacriaceae</taxon>
        <taxon>Cylindrobasidium</taxon>
    </lineage>
</organism>
<dbReference type="Proteomes" id="UP000054007">
    <property type="component" value="Unassembled WGS sequence"/>
</dbReference>
<name>A0A0D7B430_9AGAR</name>
<evidence type="ECO:0000313" key="2">
    <source>
        <dbReference type="EMBL" id="KIY64970.1"/>
    </source>
</evidence>
<dbReference type="InterPro" id="IPR002925">
    <property type="entry name" value="Dienelactn_hydro"/>
</dbReference>
<dbReference type="GO" id="GO:0016787">
    <property type="term" value="F:hydrolase activity"/>
    <property type="evidence" value="ECO:0007669"/>
    <property type="project" value="UniProtKB-KW"/>
</dbReference>
<keyword evidence="3" id="KW-1185">Reference proteome</keyword>
<keyword evidence="2" id="KW-0378">Hydrolase</keyword>
<evidence type="ECO:0000313" key="3">
    <source>
        <dbReference type="Proteomes" id="UP000054007"/>
    </source>
</evidence>
<protein>
    <submittedName>
        <fullName evidence="2">Dienelactone hydrolase endo-1,3,1,4-beta-D-glucanase</fullName>
    </submittedName>
</protein>
<dbReference type="PANTHER" id="PTHR17630:SF44">
    <property type="entry name" value="PROTEIN AIM2"/>
    <property type="match status" value="1"/>
</dbReference>
<dbReference type="AlphaFoldDB" id="A0A0D7B430"/>
<dbReference type="EMBL" id="KN880610">
    <property type="protein sequence ID" value="KIY64970.1"/>
    <property type="molecule type" value="Genomic_DNA"/>
</dbReference>
<dbReference type="SUPFAM" id="SSF53474">
    <property type="entry name" value="alpha/beta-Hydrolases"/>
    <property type="match status" value="1"/>
</dbReference>
<feature type="domain" description="Dienelactone hydrolase" evidence="1">
    <location>
        <begin position="28"/>
        <end position="264"/>
    </location>
</feature>
<dbReference type="OrthoDB" id="10019231at2759"/>
<dbReference type="Gene3D" id="3.40.50.1820">
    <property type="entry name" value="alpha/beta hydrolase"/>
    <property type="match status" value="1"/>
</dbReference>
<sequence length="268" mass="30049">MSTCPSCFKGVAFTETPKGHIDAELDGAYVAPNDVPSTRAVIVLTDIFGIDMPNPKVLADRYAKELGCDVYVPDFFAGKPPVKPEVVKSPERVGERMGWWERLMFLLFLLPYIPAMISQRPAVTDERLRQFLAKLQAKKGYEKLGAIGFCYGGSMAIRFGATNAFSTLAICHPGKHEKEDFAAIKVPCSWNCAQEDFYFTDQMRLEAEAEFVDRKGKANEVPYEFKIYNGTTHGFAARPNLSIPEVKEAFEACQNQVVQWLKETLIQI</sequence>
<dbReference type="Pfam" id="PF01738">
    <property type="entry name" value="DLH"/>
    <property type="match status" value="1"/>
</dbReference>